<protein>
    <submittedName>
        <fullName evidence="1">Uncharacterized protein</fullName>
    </submittedName>
</protein>
<reference evidence="1 2" key="1">
    <citation type="submission" date="2020-08" db="EMBL/GenBank/DDBJ databases">
        <title>Sequencing the genomes of 1000 actinobacteria strains.</title>
        <authorList>
            <person name="Klenk H.-P."/>
        </authorList>
    </citation>
    <scope>NUCLEOTIDE SEQUENCE [LARGE SCALE GENOMIC DNA]</scope>
    <source>
        <strain evidence="1 2">DSM 43023</strain>
    </source>
</reference>
<proteinExistence type="predicted"/>
<comment type="caution">
    <text evidence="1">The sequence shown here is derived from an EMBL/GenBank/DDBJ whole genome shotgun (WGS) entry which is preliminary data.</text>
</comment>
<name>A0A7W7S4Z7_9ACTN</name>
<evidence type="ECO:0000313" key="2">
    <source>
        <dbReference type="Proteomes" id="UP000534286"/>
    </source>
</evidence>
<dbReference type="EMBL" id="JACHJU010000006">
    <property type="protein sequence ID" value="MBB4943974.1"/>
    <property type="molecule type" value="Genomic_DNA"/>
</dbReference>
<dbReference type="Proteomes" id="UP000534286">
    <property type="component" value="Unassembled WGS sequence"/>
</dbReference>
<gene>
    <name evidence="1" type="ORF">FHR32_008375</name>
</gene>
<accession>A0A7W7S4Z7</accession>
<dbReference type="AlphaFoldDB" id="A0A7W7S4Z7"/>
<evidence type="ECO:0000313" key="1">
    <source>
        <dbReference type="EMBL" id="MBB4943974.1"/>
    </source>
</evidence>
<keyword evidence="2" id="KW-1185">Reference proteome</keyword>
<sequence>MLTMSGARSGRGLAPFRSVGASTHCPAARSETSEQLLVAQPLAAIHVAPGATPTVLAPSLPAMAPMVWVPWSLLSQGAALGHTPVGSNQL</sequence>
<organism evidence="1 2">
    <name type="scientific">Streptosporangium album</name>
    <dbReference type="NCBI Taxonomy" id="47479"/>
    <lineage>
        <taxon>Bacteria</taxon>
        <taxon>Bacillati</taxon>
        <taxon>Actinomycetota</taxon>
        <taxon>Actinomycetes</taxon>
        <taxon>Streptosporangiales</taxon>
        <taxon>Streptosporangiaceae</taxon>
        <taxon>Streptosporangium</taxon>
    </lineage>
</organism>